<keyword evidence="1" id="KW-0472">Membrane</keyword>
<protein>
    <submittedName>
        <fullName evidence="2">Uncharacterized protein</fullName>
    </submittedName>
</protein>
<evidence type="ECO:0000313" key="2">
    <source>
        <dbReference type="EMBL" id="MEE6147762.1"/>
    </source>
</evidence>
<gene>
    <name evidence="2" type="ORF">VXJ25_07180</name>
</gene>
<feature type="transmembrane region" description="Helical" evidence="1">
    <location>
        <begin position="67"/>
        <end position="83"/>
    </location>
</feature>
<proteinExistence type="predicted"/>
<dbReference type="RefSeq" id="WP_330958531.1">
    <property type="nucleotide sequence ID" value="NZ_JAZGJQ010000008.1"/>
</dbReference>
<feature type="transmembrane region" description="Helical" evidence="1">
    <location>
        <begin position="37"/>
        <end position="61"/>
    </location>
</feature>
<sequence length="102" mass="10450">MVSWGFAIAGALFGLAGCAPAVLLLEGVLRERVRAEVGWGLAAVAVSFVALSAAVVAVRLLSPDDTLAFGTSMAGTFLAVWALESLRASRDVCGATRGRKEG</sequence>
<keyword evidence="3" id="KW-1185">Reference proteome</keyword>
<reference evidence="2 3" key="1">
    <citation type="submission" date="2024-01" db="EMBL/GenBank/DDBJ databases">
        <title>Description of Olsenella sp. nov., isolated from pig feces.</title>
        <authorList>
            <person name="Chang Y.-H."/>
        </authorList>
    </citation>
    <scope>NUCLEOTIDE SEQUENCE [LARGE SCALE GENOMIC DNA]</scope>
    <source>
        <strain evidence="2 3">YH-ols2223</strain>
    </source>
</reference>
<accession>A0ABU7RAY3</accession>
<name>A0ABU7RAY3_9ACTN</name>
<organism evidence="2 3">
    <name type="scientific">Olsenella absiana</name>
    <dbReference type="NCBI Taxonomy" id="3115222"/>
    <lineage>
        <taxon>Bacteria</taxon>
        <taxon>Bacillati</taxon>
        <taxon>Actinomycetota</taxon>
        <taxon>Coriobacteriia</taxon>
        <taxon>Coriobacteriales</taxon>
        <taxon>Atopobiaceae</taxon>
        <taxon>Olsenella</taxon>
    </lineage>
</organism>
<evidence type="ECO:0000313" key="3">
    <source>
        <dbReference type="Proteomes" id="UP001332931"/>
    </source>
</evidence>
<comment type="caution">
    <text evidence="2">The sequence shown here is derived from an EMBL/GenBank/DDBJ whole genome shotgun (WGS) entry which is preliminary data.</text>
</comment>
<keyword evidence="1" id="KW-0812">Transmembrane</keyword>
<dbReference type="Proteomes" id="UP001332931">
    <property type="component" value="Unassembled WGS sequence"/>
</dbReference>
<dbReference type="EMBL" id="JAZGJQ010000008">
    <property type="protein sequence ID" value="MEE6147762.1"/>
    <property type="molecule type" value="Genomic_DNA"/>
</dbReference>
<feature type="transmembrane region" description="Helical" evidence="1">
    <location>
        <begin position="6"/>
        <end position="25"/>
    </location>
</feature>
<keyword evidence="1" id="KW-1133">Transmembrane helix</keyword>
<evidence type="ECO:0000256" key="1">
    <source>
        <dbReference type="SAM" id="Phobius"/>
    </source>
</evidence>